<reference evidence="3 4" key="1">
    <citation type="submission" date="2020-04" db="EMBL/GenBank/DDBJ databases">
        <authorList>
            <person name="Yin C."/>
        </authorList>
    </citation>
    <scope>NUCLEOTIDE SEQUENCE [LARGE SCALE GENOMIC DNA]</scope>
    <source>
        <strain evidence="3 4">Ak56</strain>
    </source>
</reference>
<evidence type="ECO:0000256" key="1">
    <source>
        <dbReference type="SAM" id="Phobius"/>
    </source>
</evidence>
<feature type="transmembrane region" description="Helical" evidence="1">
    <location>
        <begin position="247"/>
        <end position="265"/>
    </location>
</feature>
<feature type="transmembrane region" description="Helical" evidence="1">
    <location>
        <begin position="154"/>
        <end position="173"/>
    </location>
</feature>
<evidence type="ECO:0000313" key="4">
    <source>
        <dbReference type="Proteomes" id="UP000552864"/>
    </source>
</evidence>
<dbReference type="PANTHER" id="PTHR31061:SF24">
    <property type="entry name" value="LD22376P"/>
    <property type="match status" value="1"/>
</dbReference>
<feature type="transmembrane region" description="Helical" evidence="1">
    <location>
        <begin position="348"/>
        <end position="372"/>
    </location>
</feature>
<proteinExistence type="predicted"/>
<feature type="transmembrane region" description="Helical" evidence="1">
    <location>
        <begin position="378"/>
        <end position="396"/>
    </location>
</feature>
<feature type="transmembrane region" description="Helical" evidence="1">
    <location>
        <begin position="67"/>
        <end position="88"/>
    </location>
</feature>
<feature type="transmembrane region" description="Helical" evidence="1">
    <location>
        <begin position="100"/>
        <end position="117"/>
    </location>
</feature>
<dbReference type="AlphaFoldDB" id="A0A847SHA3"/>
<dbReference type="Proteomes" id="UP000552864">
    <property type="component" value="Unassembled WGS sequence"/>
</dbReference>
<dbReference type="InterPro" id="IPR032176">
    <property type="entry name" value="DUF5009"/>
</dbReference>
<feature type="transmembrane region" description="Helical" evidence="1">
    <location>
        <begin position="211"/>
        <end position="227"/>
    </location>
</feature>
<feature type="transmembrane region" description="Helical" evidence="1">
    <location>
        <begin position="21"/>
        <end position="47"/>
    </location>
</feature>
<keyword evidence="1" id="KW-0472">Membrane</keyword>
<keyword evidence="1" id="KW-0812">Transmembrane</keyword>
<accession>A0A847SHA3</accession>
<feature type="domain" description="DUF5009" evidence="2">
    <location>
        <begin position="22"/>
        <end position="159"/>
    </location>
</feature>
<evidence type="ECO:0000259" key="2">
    <source>
        <dbReference type="Pfam" id="PF16401"/>
    </source>
</evidence>
<dbReference type="EMBL" id="JABAHZ010000002">
    <property type="protein sequence ID" value="NLR79143.1"/>
    <property type="molecule type" value="Genomic_DNA"/>
</dbReference>
<name>A0A847SHA3_9BACT</name>
<dbReference type="PANTHER" id="PTHR31061">
    <property type="entry name" value="LD22376P"/>
    <property type="match status" value="1"/>
</dbReference>
<dbReference type="Pfam" id="PF16401">
    <property type="entry name" value="DUF5009"/>
    <property type="match status" value="1"/>
</dbReference>
<dbReference type="RefSeq" id="WP_168738477.1">
    <property type="nucleotide sequence ID" value="NZ_JABAHZ010000002.1"/>
</dbReference>
<feature type="transmembrane region" description="Helical" evidence="1">
    <location>
        <begin position="185"/>
        <end position="204"/>
    </location>
</feature>
<comment type="caution">
    <text evidence="3">The sequence shown here is derived from an EMBL/GenBank/DDBJ whole genome shotgun (WGS) entry which is preliminary data.</text>
</comment>
<gene>
    <name evidence="3" type="ORF">HGH91_10940</name>
</gene>
<feature type="transmembrane region" description="Helical" evidence="1">
    <location>
        <begin position="306"/>
        <end position="328"/>
    </location>
</feature>
<evidence type="ECO:0000313" key="3">
    <source>
        <dbReference type="EMBL" id="NLR79143.1"/>
    </source>
</evidence>
<organism evidence="3 4">
    <name type="scientific">Chitinophaga eiseniae</name>
    <dbReference type="NCBI Taxonomy" id="634771"/>
    <lineage>
        <taxon>Bacteria</taxon>
        <taxon>Pseudomonadati</taxon>
        <taxon>Bacteroidota</taxon>
        <taxon>Chitinophagia</taxon>
        <taxon>Chitinophagales</taxon>
        <taxon>Chitinophagaceae</taxon>
        <taxon>Chitinophaga</taxon>
    </lineage>
</organism>
<keyword evidence="4" id="KW-1185">Reference proteome</keyword>
<keyword evidence="1" id="KW-1133">Transmembrane helix</keyword>
<feature type="transmembrane region" description="Helical" evidence="1">
    <location>
        <begin position="277"/>
        <end position="294"/>
    </location>
</feature>
<sequence>MLLLQRLSVTHMINNLKPGRILSIDAFRGITILVMIFVNSVAGVQGIPAWMQHAHAAEDRMTFVDVVFPAFLFIVGMSIPFAINSRLAKGDSFWKLQQHIGWRTVGLWVLGIFMVNTEEINAAATGMSVALWSLLFYVCAILVWNVYTFKQSWISWCFKGAGMAGLIILGIIYRGGDGSERLAPQWWGILGLIGWAYLYACIFYQWFKGNANAIMLMIAVCIGYYILCKQPFMPKGEWSWIASQSRNAAHTSIVLSGMLLTLFYFDEDLDLKGRRLFSKVCGFFVLLMMSALLLRPTYEISKIRATPSWCLYSAAICVVIFSLLYILIDVKKVSKWTAFFRPAGSNPLLTYILPDIVYFGMMLAGVSLPAVLNQGVPGILWCGCFAILMLLLVKGLNKLGIRLQL</sequence>
<protein>
    <submittedName>
        <fullName evidence="3">DUF5009 domain-containing protein</fullName>
    </submittedName>
</protein>
<feature type="transmembrane region" description="Helical" evidence="1">
    <location>
        <begin position="129"/>
        <end position="147"/>
    </location>
</feature>